<keyword evidence="9" id="KW-1185">Reference proteome</keyword>
<keyword evidence="4" id="KW-0408">Iron</keyword>
<dbReference type="PRINTS" id="PR00355">
    <property type="entry name" value="ADRENODOXIN"/>
</dbReference>
<keyword evidence="2" id="KW-0001">2Fe-2S</keyword>
<evidence type="ECO:0000256" key="6">
    <source>
        <dbReference type="ARBA" id="ARBA00034078"/>
    </source>
</evidence>
<dbReference type="InterPro" id="IPR001041">
    <property type="entry name" value="2Fe-2S_ferredoxin-type"/>
</dbReference>
<dbReference type="GO" id="GO:0140647">
    <property type="term" value="P:P450-containing electron transport chain"/>
    <property type="evidence" value="ECO:0007669"/>
    <property type="project" value="InterPro"/>
</dbReference>
<dbReference type="PANTHER" id="PTHR23426">
    <property type="entry name" value="FERREDOXIN/ADRENODOXIN"/>
    <property type="match status" value="1"/>
</dbReference>
<dbReference type="Proteomes" id="UP000054630">
    <property type="component" value="Unassembled WGS sequence"/>
</dbReference>
<dbReference type="GO" id="GO:0005739">
    <property type="term" value="C:mitochondrion"/>
    <property type="evidence" value="ECO:0007669"/>
    <property type="project" value="TreeGrafter"/>
</dbReference>
<dbReference type="CDD" id="cd00207">
    <property type="entry name" value="fer2"/>
    <property type="match status" value="1"/>
</dbReference>
<dbReference type="STRING" id="6336.A0A0V0RRA6"/>
<comment type="similarity">
    <text evidence="1">Belongs to the adrenodoxin/putidaredoxin family.</text>
</comment>
<dbReference type="InterPro" id="IPR036010">
    <property type="entry name" value="2Fe-2S_ferredoxin-like_sf"/>
</dbReference>
<dbReference type="Pfam" id="PF00111">
    <property type="entry name" value="Fer2"/>
    <property type="match status" value="1"/>
</dbReference>
<dbReference type="GO" id="GO:0051537">
    <property type="term" value="F:2 iron, 2 sulfur cluster binding"/>
    <property type="evidence" value="ECO:0007669"/>
    <property type="project" value="UniProtKB-KW"/>
</dbReference>
<comment type="caution">
    <text evidence="8">The sequence shown here is derived from an EMBL/GenBank/DDBJ whole genome shotgun (WGS) entry which is preliminary data.</text>
</comment>
<evidence type="ECO:0000256" key="5">
    <source>
        <dbReference type="ARBA" id="ARBA00023014"/>
    </source>
</evidence>
<keyword evidence="3" id="KW-0479">Metal-binding</keyword>
<proteinExistence type="inferred from homology"/>
<name>A0A0V0RRA6_9BILA</name>
<dbReference type="SUPFAM" id="SSF54292">
    <property type="entry name" value="2Fe-2S ferredoxin-like"/>
    <property type="match status" value="1"/>
</dbReference>
<dbReference type="AlphaFoldDB" id="A0A0V0RRA6"/>
<dbReference type="PROSITE" id="PS00814">
    <property type="entry name" value="ADX"/>
    <property type="match status" value="1"/>
</dbReference>
<sequence length="175" mass="19439">MDGWMVVRLGSLMYRSIYSGCFYNRQVNFISLLNGFKTAGSYAKLVKNFSSSSDATADGVQVTFIGKDNKKVPVYGKVGENLLTVARRYGLDLEGACEASCACTTCHVYVDPCFFDKLNPMSEEEEDLLDLVPCLEENSRLGCQVILSKELDGIIVTIPPISRNFYVDGYKPTMH</sequence>
<comment type="cofactor">
    <cofactor evidence="6">
        <name>[2Fe-2S] cluster</name>
        <dbReference type="ChEBI" id="CHEBI:190135"/>
    </cofactor>
</comment>
<evidence type="ECO:0000313" key="8">
    <source>
        <dbReference type="EMBL" id="KRX17025.1"/>
    </source>
</evidence>
<protein>
    <submittedName>
        <fullName evidence="8">Adrenodoxin-like protein, mitochondrial</fullName>
    </submittedName>
</protein>
<keyword evidence="5" id="KW-0411">Iron-sulfur</keyword>
<evidence type="ECO:0000256" key="2">
    <source>
        <dbReference type="ARBA" id="ARBA00022714"/>
    </source>
</evidence>
<dbReference type="PROSITE" id="PS51085">
    <property type="entry name" value="2FE2S_FER_2"/>
    <property type="match status" value="1"/>
</dbReference>
<evidence type="ECO:0000313" key="9">
    <source>
        <dbReference type="Proteomes" id="UP000054630"/>
    </source>
</evidence>
<gene>
    <name evidence="8" type="primary">Fdx1l</name>
    <name evidence="8" type="ORF">T07_6513</name>
</gene>
<dbReference type="OrthoDB" id="268593at2759"/>
<dbReference type="Gene3D" id="3.10.20.30">
    <property type="match status" value="1"/>
</dbReference>
<feature type="domain" description="2Fe-2S ferredoxin-type" evidence="7">
    <location>
        <begin position="60"/>
        <end position="162"/>
    </location>
</feature>
<accession>A0A0V0RRA6</accession>
<dbReference type="GO" id="GO:0046872">
    <property type="term" value="F:metal ion binding"/>
    <property type="evidence" value="ECO:0007669"/>
    <property type="project" value="UniProtKB-KW"/>
</dbReference>
<evidence type="ECO:0000256" key="1">
    <source>
        <dbReference type="ARBA" id="ARBA00010914"/>
    </source>
</evidence>
<dbReference type="PANTHER" id="PTHR23426:SF65">
    <property type="entry name" value="FERREDOXIN-2, MITOCHONDRIAL"/>
    <property type="match status" value="1"/>
</dbReference>
<dbReference type="EMBL" id="JYDL01000095">
    <property type="protein sequence ID" value="KRX17025.1"/>
    <property type="molecule type" value="Genomic_DNA"/>
</dbReference>
<evidence type="ECO:0000256" key="3">
    <source>
        <dbReference type="ARBA" id="ARBA00022723"/>
    </source>
</evidence>
<dbReference type="InterPro" id="IPR001055">
    <property type="entry name" value="Adrenodoxin-like"/>
</dbReference>
<reference evidence="8 9" key="1">
    <citation type="submission" date="2015-01" db="EMBL/GenBank/DDBJ databases">
        <title>Evolution of Trichinella species and genotypes.</title>
        <authorList>
            <person name="Korhonen P.K."/>
            <person name="Edoardo P."/>
            <person name="Giuseppe L.R."/>
            <person name="Gasser R.B."/>
        </authorList>
    </citation>
    <scope>NUCLEOTIDE SEQUENCE [LARGE SCALE GENOMIC DNA]</scope>
    <source>
        <strain evidence="8">ISS37</strain>
    </source>
</reference>
<dbReference type="GO" id="GO:0009055">
    <property type="term" value="F:electron transfer activity"/>
    <property type="evidence" value="ECO:0007669"/>
    <property type="project" value="TreeGrafter"/>
</dbReference>
<evidence type="ECO:0000256" key="4">
    <source>
        <dbReference type="ARBA" id="ARBA00023004"/>
    </source>
</evidence>
<organism evidence="8 9">
    <name type="scientific">Trichinella nelsoni</name>
    <dbReference type="NCBI Taxonomy" id="6336"/>
    <lineage>
        <taxon>Eukaryota</taxon>
        <taxon>Metazoa</taxon>
        <taxon>Ecdysozoa</taxon>
        <taxon>Nematoda</taxon>
        <taxon>Enoplea</taxon>
        <taxon>Dorylaimia</taxon>
        <taxon>Trichinellida</taxon>
        <taxon>Trichinellidae</taxon>
        <taxon>Trichinella</taxon>
    </lineage>
</organism>
<evidence type="ECO:0000259" key="7">
    <source>
        <dbReference type="PROSITE" id="PS51085"/>
    </source>
</evidence>
<dbReference type="InterPro" id="IPR018298">
    <property type="entry name" value="Adrenodoxin_Fe-S_BS"/>
</dbReference>
<dbReference type="InterPro" id="IPR012675">
    <property type="entry name" value="Beta-grasp_dom_sf"/>
</dbReference>